<comment type="caution">
    <text evidence="1">The sequence shown here is derived from an EMBL/GenBank/DDBJ whole genome shotgun (WGS) entry which is preliminary data.</text>
</comment>
<keyword evidence="2" id="KW-1185">Reference proteome</keyword>
<evidence type="ECO:0000313" key="2">
    <source>
        <dbReference type="Proteomes" id="UP001260715"/>
    </source>
</evidence>
<dbReference type="Proteomes" id="UP001260715">
    <property type="component" value="Unassembled WGS sequence"/>
</dbReference>
<dbReference type="EMBL" id="JAVDSJ010000006">
    <property type="protein sequence ID" value="MDR6586358.1"/>
    <property type="molecule type" value="Genomic_DNA"/>
</dbReference>
<evidence type="ECO:0000313" key="1">
    <source>
        <dbReference type="EMBL" id="MDR6586358.1"/>
    </source>
</evidence>
<organism evidence="1 2">
    <name type="scientific">Herbaspirillum frisingense</name>
    <dbReference type="NCBI Taxonomy" id="92645"/>
    <lineage>
        <taxon>Bacteria</taxon>
        <taxon>Pseudomonadati</taxon>
        <taxon>Pseudomonadota</taxon>
        <taxon>Betaproteobacteria</taxon>
        <taxon>Burkholderiales</taxon>
        <taxon>Oxalobacteraceae</taxon>
        <taxon>Herbaspirillum</taxon>
    </lineage>
</organism>
<accession>A0ABU1PKA5</accession>
<name>A0ABU1PKA5_9BURK</name>
<sequence length="132" mass="14547">MDPVSMILALALQHPEVATQAANTYNAPGQVDSSKIEVSLADFAMQTLNCYHRTARFRGVDVLAAPWSEQSKFGAQASAVLRITFTGLSNQPYQMIVAAMANQRNYRTFVIGENSLVPYNKRCALENWTFAG</sequence>
<protein>
    <submittedName>
        <fullName evidence="1">Uncharacterized protein</fullName>
    </submittedName>
</protein>
<dbReference type="RefSeq" id="WP_310012128.1">
    <property type="nucleotide sequence ID" value="NZ_JAVDSJ010000006.1"/>
</dbReference>
<gene>
    <name evidence="1" type="ORF">J2W50_004582</name>
</gene>
<reference evidence="1 2" key="1">
    <citation type="submission" date="2023-07" db="EMBL/GenBank/DDBJ databases">
        <title>Sorghum-associated microbial communities from plants grown in Nebraska, USA.</title>
        <authorList>
            <person name="Schachtman D."/>
        </authorList>
    </citation>
    <scope>NUCLEOTIDE SEQUENCE [LARGE SCALE GENOMIC DNA]</scope>
    <source>
        <strain evidence="1 2">596</strain>
    </source>
</reference>
<proteinExistence type="predicted"/>